<feature type="transmembrane region" description="Helical" evidence="5">
    <location>
        <begin position="403"/>
        <end position="420"/>
    </location>
</feature>
<reference evidence="6" key="1">
    <citation type="submission" date="2009-08" db="EMBL/GenBank/DDBJ databases">
        <authorList>
            <consortium name="US DOE Joint Genome Institute"/>
            <person name="Lucas S."/>
            <person name="Copeland A."/>
            <person name="Lapidus A."/>
            <person name="Glavina del Rio T."/>
            <person name="Dalin E."/>
            <person name="Tice H."/>
            <person name="Bruce D."/>
            <person name="Barry K."/>
            <person name="Pitluck S."/>
            <person name="Lowry S."/>
            <person name="Larimer F."/>
            <person name="Land M."/>
            <person name="Hauser L."/>
            <person name="Kyrpides N."/>
            <person name="Ivanova N."/>
            <person name="McMahon K.D."/>
            <person name="Hugenholtz P."/>
        </authorList>
    </citation>
    <scope>NUCLEOTIDE SEQUENCE</scope>
    <source>
        <strain evidence="6">UW-1</strain>
    </source>
</reference>
<sequence length="511" mass="53849" precursor="true">MMSSPAPRRLGLFSATTLVVASMLGSGVFTTSGFLLASLQSPWQVLLAWLVGGALASCGALSYGALAQRMPESGGEYVFLSRTLHPAAGAIAGWVSIIVGFAAPLAAAALGFGEYGKDWFPRCSPQWLGTGLLCSFALIHALRMESGAWLHNVTVSIEIMLIVVFVVLAWSRLPADVVRQPTPNGGGPAAFALGLIWVSFSYYGWNAAVYVAGEVRDPQHVLPRALLTGTALVTTVYLALNAAFVFAAPWQTLAGKVEIGRIAAEALGGTAWADALTVLITLTLAASVSAMTIAGARVYARMAGDGMLPRMLATHAGAPHRAIALQCALALVLLWSASFKSLLTYIGFTLNLCAAATIVGLIRLKLNEGVRLRVIGWPVAPLLFLGGVSWMTASAVALQPIESLWGMATLALAWVVWWWSRTGTRASSTSNTAPPAAQSLGPTARAIEATVSAANVRPLARDTTQPGIRNPWRLAQPDAHRLISRRIAELVKPVGTGCAAPDCRNRHRAAN</sequence>
<accession>C7RVI1</accession>
<dbReference type="EMBL" id="CP001715">
    <property type="protein sequence ID" value="ACV36454.1"/>
    <property type="molecule type" value="Genomic_DNA"/>
</dbReference>
<dbReference type="PIRSF" id="PIRSF006060">
    <property type="entry name" value="AA_transporter"/>
    <property type="match status" value="1"/>
</dbReference>
<proteinExistence type="predicted"/>
<evidence type="ECO:0000256" key="2">
    <source>
        <dbReference type="ARBA" id="ARBA00022692"/>
    </source>
</evidence>
<feature type="transmembrane region" description="Helical" evidence="5">
    <location>
        <begin position="149"/>
        <end position="170"/>
    </location>
</feature>
<dbReference type="Pfam" id="PF13520">
    <property type="entry name" value="AA_permease_2"/>
    <property type="match status" value="1"/>
</dbReference>
<dbReference type="STRING" id="522306.CAP2UW1_3184"/>
<dbReference type="KEGG" id="app:CAP2UW1_3184"/>
<dbReference type="AlphaFoldDB" id="C7RVI1"/>
<reference evidence="6" key="2">
    <citation type="submission" date="2009-09" db="EMBL/GenBank/DDBJ databases">
        <title>Complete sequence of chromosome of Candidatus Accumulibacter phosphatis clade IIA str. UW-1.</title>
        <authorList>
            <consortium name="US DOE Joint Genome Institute"/>
            <person name="Martin H.G."/>
            <person name="Ivanova N."/>
            <person name="Kunin V."/>
            <person name="Warnecke F."/>
            <person name="Barry K."/>
            <person name="He S."/>
            <person name="Salamov A."/>
            <person name="Szeto E."/>
            <person name="Dalin E."/>
            <person name="Pangilinan J.L."/>
            <person name="Lapidus A."/>
            <person name="Lowry S."/>
            <person name="Kyrpides N.C."/>
            <person name="McMahon K.D."/>
            <person name="Hugenholtz P."/>
        </authorList>
    </citation>
    <scope>NUCLEOTIDE SEQUENCE [LARGE SCALE GENOMIC DNA]</scope>
    <source>
        <strain evidence="6">UW-1</strain>
    </source>
</reference>
<dbReference type="GO" id="GO:0015179">
    <property type="term" value="F:L-amino acid transmembrane transporter activity"/>
    <property type="evidence" value="ECO:0007669"/>
    <property type="project" value="TreeGrafter"/>
</dbReference>
<feature type="transmembrane region" description="Helical" evidence="5">
    <location>
        <begin position="374"/>
        <end position="397"/>
    </location>
</feature>
<feature type="transmembrane region" description="Helical" evidence="5">
    <location>
        <begin position="275"/>
        <end position="300"/>
    </location>
</feature>
<feature type="transmembrane region" description="Helical" evidence="5">
    <location>
        <begin position="343"/>
        <end position="362"/>
    </location>
</feature>
<feature type="transmembrane region" description="Helical" evidence="5">
    <location>
        <begin position="321"/>
        <end position="337"/>
    </location>
</feature>
<feature type="transmembrane region" description="Helical" evidence="5">
    <location>
        <begin position="87"/>
        <end position="112"/>
    </location>
</feature>
<gene>
    <name evidence="6" type="ordered locus">CAP2UW1_3184</name>
</gene>
<feature type="transmembrane region" description="Helical" evidence="5">
    <location>
        <begin position="46"/>
        <end position="66"/>
    </location>
</feature>
<keyword evidence="2 5" id="KW-0812">Transmembrane</keyword>
<feature type="transmembrane region" description="Helical" evidence="5">
    <location>
        <begin position="225"/>
        <end position="248"/>
    </location>
</feature>
<organism evidence="6">
    <name type="scientific">Accumulibacter regalis</name>
    <dbReference type="NCBI Taxonomy" id="522306"/>
    <lineage>
        <taxon>Bacteria</taxon>
        <taxon>Pseudomonadati</taxon>
        <taxon>Pseudomonadota</taxon>
        <taxon>Betaproteobacteria</taxon>
        <taxon>Candidatus Accumulibacter</taxon>
    </lineage>
</organism>
<evidence type="ECO:0000256" key="3">
    <source>
        <dbReference type="ARBA" id="ARBA00022989"/>
    </source>
</evidence>
<dbReference type="eggNOG" id="COG0531">
    <property type="taxonomic scope" value="Bacteria"/>
</dbReference>
<dbReference type="InterPro" id="IPR002293">
    <property type="entry name" value="AA/rel_permease1"/>
</dbReference>
<evidence type="ECO:0000256" key="5">
    <source>
        <dbReference type="SAM" id="Phobius"/>
    </source>
</evidence>
<feature type="transmembrane region" description="Helical" evidence="5">
    <location>
        <begin position="190"/>
        <end position="213"/>
    </location>
</feature>
<keyword evidence="3 5" id="KW-1133">Transmembrane helix</keyword>
<protein>
    <submittedName>
        <fullName evidence="6">Amino acid permease-associated region</fullName>
    </submittedName>
</protein>
<evidence type="ECO:0000313" key="6">
    <source>
        <dbReference type="EMBL" id="ACV36454.1"/>
    </source>
</evidence>
<dbReference type="OrthoDB" id="9804700at2"/>
<dbReference type="HOGENOM" id="CLU_007946_3_4_4"/>
<dbReference type="InterPro" id="IPR050598">
    <property type="entry name" value="AminoAcid_Transporter"/>
</dbReference>
<dbReference type="PANTHER" id="PTHR11785">
    <property type="entry name" value="AMINO ACID TRANSPORTER"/>
    <property type="match status" value="1"/>
</dbReference>
<feature type="transmembrane region" description="Helical" evidence="5">
    <location>
        <begin position="124"/>
        <end position="142"/>
    </location>
</feature>
<evidence type="ECO:0000256" key="4">
    <source>
        <dbReference type="ARBA" id="ARBA00023136"/>
    </source>
</evidence>
<evidence type="ECO:0000256" key="1">
    <source>
        <dbReference type="ARBA" id="ARBA00004141"/>
    </source>
</evidence>
<dbReference type="GO" id="GO:0016020">
    <property type="term" value="C:membrane"/>
    <property type="evidence" value="ECO:0007669"/>
    <property type="project" value="UniProtKB-SubCell"/>
</dbReference>
<name>C7RVI1_ACCRE</name>
<comment type="subcellular location">
    <subcellularLocation>
        <location evidence="1">Membrane</location>
        <topology evidence="1">Multi-pass membrane protein</topology>
    </subcellularLocation>
</comment>
<dbReference type="Gene3D" id="1.20.1740.10">
    <property type="entry name" value="Amino acid/polyamine transporter I"/>
    <property type="match status" value="1"/>
</dbReference>
<dbReference type="PANTHER" id="PTHR11785:SF512">
    <property type="entry name" value="SOBREMESA, ISOFORM B"/>
    <property type="match status" value="1"/>
</dbReference>
<keyword evidence="4 5" id="KW-0472">Membrane</keyword>